<sequence length="155" mass="17855">MGSHTIIKILKAEYWRQVGLFSDHLRVILAEEMHRIYADRRFCEYKKLAAQKKKFLWHVTRVDLPLRQEKTPQNNVTVIGNCSLPDGVRSKMDKPPKYSFSAGSSHSRTGPSYQQSAVYRKPHQRRRLMLNADVYSVFLAHKIASAGCIQPKNGQ</sequence>
<dbReference type="Proteomes" id="UP000821845">
    <property type="component" value="Chromosome 5"/>
</dbReference>
<gene>
    <name evidence="1" type="ORF">HPB50_000875</name>
</gene>
<accession>A0ACB7S9T3</accession>
<evidence type="ECO:0000313" key="2">
    <source>
        <dbReference type="Proteomes" id="UP000821845"/>
    </source>
</evidence>
<organism evidence="1 2">
    <name type="scientific">Hyalomma asiaticum</name>
    <name type="common">Tick</name>
    <dbReference type="NCBI Taxonomy" id="266040"/>
    <lineage>
        <taxon>Eukaryota</taxon>
        <taxon>Metazoa</taxon>
        <taxon>Ecdysozoa</taxon>
        <taxon>Arthropoda</taxon>
        <taxon>Chelicerata</taxon>
        <taxon>Arachnida</taxon>
        <taxon>Acari</taxon>
        <taxon>Parasitiformes</taxon>
        <taxon>Ixodida</taxon>
        <taxon>Ixodoidea</taxon>
        <taxon>Ixodidae</taxon>
        <taxon>Hyalomminae</taxon>
        <taxon>Hyalomma</taxon>
    </lineage>
</organism>
<evidence type="ECO:0000313" key="1">
    <source>
        <dbReference type="EMBL" id="KAH6929499.1"/>
    </source>
</evidence>
<reference evidence="1" key="1">
    <citation type="submission" date="2020-05" db="EMBL/GenBank/DDBJ databases">
        <title>Large-scale comparative analyses of tick genomes elucidate their genetic diversity and vector capacities.</title>
        <authorList>
            <person name="Jia N."/>
            <person name="Wang J."/>
            <person name="Shi W."/>
            <person name="Du L."/>
            <person name="Sun Y."/>
            <person name="Zhan W."/>
            <person name="Jiang J."/>
            <person name="Wang Q."/>
            <person name="Zhang B."/>
            <person name="Ji P."/>
            <person name="Sakyi L.B."/>
            <person name="Cui X."/>
            <person name="Yuan T."/>
            <person name="Jiang B."/>
            <person name="Yang W."/>
            <person name="Lam T.T.-Y."/>
            <person name="Chang Q."/>
            <person name="Ding S."/>
            <person name="Wang X."/>
            <person name="Zhu J."/>
            <person name="Ruan X."/>
            <person name="Zhao L."/>
            <person name="Wei J."/>
            <person name="Que T."/>
            <person name="Du C."/>
            <person name="Cheng J."/>
            <person name="Dai P."/>
            <person name="Han X."/>
            <person name="Huang E."/>
            <person name="Gao Y."/>
            <person name="Liu J."/>
            <person name="Shao H."/>
            <person name="Ye R."/>
            <person name="Li L."/>
            <person name="Wei W."/>
            <person name="Wang X."/>
            <person name="Wang C."/>
            <person name="Yang T."/>
            <person name="Huo Q."/>
            <person name="Li W."/>
            <person name="Guo W."/>
            <person name="Chen H."/>
            <person name="Zhou L."/>
            <person name="Ni X."/>
            <person name="Tian J."/>
            <person name="Zhou Y."/>
            <person name="Sheng Y."/>
            <person name="Liu T."/>
            <person name="Pan Y."/>
            <person name="Xia L."/>
            <person name="Li J."/>
            <person name="Zhao F."/>
            <person name="Cao W."/>
        </authorList>
    </citation>
    <scope>NUCLEOTIDE SEQUENCE</scope>
    <source>
        <strain evidence="1">Hyas-2018</strain>
    </source>
</reference>
<proteinExistence type="predicted"/>
<name>A0ACB7S9T3_HYAAI</name>
<comment type="caution">
    <text evidence="1">The sequence shown here is derived from an EMBL/GenBank/DDBJ whole genome shotgun (WGS) entry which is preliminary data.</text>
</comment>
<dbReference type="EMBL" id="CM023485">
    <property type="protein sequence ID" value="KAH6929499.1"/>
    <property type="molecule type" value="Genomic_DNA"/>
</dbReference>
<protein>
    <submittedName>
        <fullName evidence="1">Uncharacterized protein</fullName>
    </submittedName>
</protein>
<keyword evidence="2" id="KW-1185">Reference proteome</keyword>